<evidence type="ECO:0000256" key="4">
    <source>
        <dbReference type="ARBA" id="ARBA00022692"/>
    </source>
</evidence>
<evidence type="ECO:0000256" key="10">
    <source>
        <dbReference type="PROSITE-ProRule" id="PRU01360"/>
    </source>
</evidence>
<dbReference type="AlphaFoldDB" id="A0A1T4LUT6"/>
<proteinExistence type="inferred from homology"/>
<dbReference type="InterPro" id="IPR012910">
    <property type="entry name" value="Plug_dom"/>
</dbReference>
<keyword evidence="6 11" id="KW-0798">TonB box</keyword>
<keyword evidence="7 10" id="KW-0472">Membrane</keyword>
<evidence type="ECO:0000256" key="9">
    <source>
        <dbReference type="ARBA" id="ARBA00023237"/>
    </source>
</evidence>
<evidence type="ECO:0000256" key="13">
    <source>
        <dbReference type="SAM" id="SignalP"/>
    </source>
</evidence>
<dbReference type="SUPFAM" id="SSF56935">
    <property type="entry name" value="Porins"/>
    <property type="match status" value="1"/>
</dbReference>
<protein>
    <submittedName>
        <fullName evidence="16">Vitamin B12 transporter</fullName>
    </submittedName>
</protein>
<feature type="region of interest" description="Disordered" evidence="12">
    <location>
        <begin position="362"/>
        <end position="381"/>
    </location>
</feature>
<comment type="subcellular location">
    <subcellularLocation>
        <location evidence="1 10">Cell outer membrane</location>
        <topology evidence="1 10">Multi-pass membrane protein</topology>
    </subcellularLocation>
</comment>
<dbReference type="Pfam" id="PF00593">
    <property type="entry name" value="TonB_dep_Rec_b-barrel"/>
    <property type="match status" value="1"/>
</dbReference>
<evidence type="ECO:0000256" key="5">
    <source>
        <dbReference type="ARBA" id="ARBA00022729"/>
    </source>
</evidence>
<evidence type="ECO:0000256" key="8">
    <source>
        <dbReference type="ARBA" id="ARBA00023170"/>
    </source>
</evidence>
<feature type="chain" id="PRO_5012074899" evidence="13">
    <location>
        <begin position="20"/>
        <end position="707"/>
    </location>
</feature>
<dbReference type="GO" id="GO:0015344">
    <property type="term" value="F:siderophore uptake transmembrane transporter activity"/>
    <property type="evidence" value="ECO:0007669"/>
    <property type="project" value="TreeGrafter"/>
</dbReference>
<evidence type="ECO:0000313" key="17">
    <source>
        <dbReference type="Proteomes" id="UP000189956"/>
    </source>
</evidence>
<name>A0A1T4LUT6_PORCN</name>
<dbReference type="CDD" id="cd01347">
    <property type="entry name" value="ligand_gated_channel"/>
    <property type="match status" value="1"/>
</dbReference>
<dbReference type="Gene3D" id="2.170.130.10">
    <property type="entry name" value="TonB-dependent receptor, plug domain"/>
    <property type="match status" value="1"/>
</dbReference>
<evidence type="ECO:0000256" key="2">
    <source>
        <dbReference type="ARBA" id="ARBA00022448"/>
    </source>
</evidence>
<dbReference type="Proteomes" id="UP000189956">
    <property type="component" value="Unassembled WGS sequence"/>
</dbReference>
<keyword evidence="4 10" id="KW-0812">Transmembrane</keyword>
<accession>A0A1T4LUT6</accession>
<dbReference type="PROSITE" id="PS52016">
    <property type="entry name" value="TONB_DEPENDENT_REC_3"/>
    <property type="match status" value="1"/>
</dbReference>
<dbReference type="GO" id="GO:0044718">
    <property type="term" value="P:siderophore transmembrane transport"/>
    <property type="evidence" value="ECO:0007669"/>
    <property type="project" value="TreeGrafter"/>
</dbReference>
<evidence type="ECO:0000256" key="1">
    <source>
        <dbReference type="ARBA" id="ARBA00004571"/>
    </source>
</evidence>
<reference evidence="16 17" key="1">
    <citation type="submission" date="2017-02" db="EMBL/GenBank/DDBJ databases">
        <authorList>
            <person name="Peterson S.W."/>
        </authorList>
    </citation>
    <scope>NUCLEOTIDE SEQUENCE [LARGE SCALE GENOMIC DNA]</scope>
    <source>
        <strain evidence="16 17">ATCC 700135</strain>
    </source>
</reference>
<dbReference type="InterPro" id="IPR039426">
    <property type="entry name" value="TonB-dep_rcpt-like"/>
</dbReference>
<gene>
    <name evidence="16" type="ORF">SAMN02745205_01274</name>
</gene>
<dbReference type="InterPro" id="IPR000531">
    <property type="entry name" value="Beta-barrel_TonB"/>
</dbReference>
<evidence type="ECO:0000256" key="11">
    <source>
        <dbReference type="RuleBase" id="RU003357"/>
    </source>
</evidence>
<keyword evidence="3 10" id="KW-1134">Transmembrane beta strand</keyword>
<keyword evidence="5 13" id="KW-0732">Signal</keyword>
<dbReference type="PANTHER" id="PTHR30069:SF29">
    <property type="entry name" value="HEMOGLOBIN AND HEMOGLOBIN-HAPTOGLOBIN-BINDING PROTEIN 1-RELATED"/>
    <property type="match status" value="1"/>
</dbReference>
<evidence type="ECO:0000259" key="14">
    <source>
        <dbReference type="Pfam" id="PF00593"/>
    </source>
</evidence>
<evidence type="ECO:0000256" key="6">
    <source>
        <dbReference type="ARBA" id="ARBA00023077"/>
    </source>
</evidence>
<dbReference type="Gene3D" id="2.40.170.20">
    <property type="entry name" value="TonB-dependent receptor, beta-barrel domain"/>
    <property type="match status" value="1"/>
</dbReference>
<dbReference type="PANTHER" id="PTHR30069">
    <property type="entry name" value="TONB-DEPENDENT OUTER MEMBRANE RECEPTOR"/>
    <property type="match status" value="1"/>
</dbReference>
<evidence type="ECO:0000256" key="12">
    <source>
        <dbReference type="SAM" id="MobiDB-lite"/>
    </source>
</evidence>
<dbReference type="Pfam" id="PF07715">
    <property type="entry name" value="Plug"/>
    <property type="match status" value="1"/>
</dbReference>
<feature type="domain" description="TonB-dependent receptor-like beta-barrel" evidence="14">
    <location>
        <begin position="247"/>
        <end position="681"/>
    </location>
</feature>
<dbReference type="EMBL" id="FUWL01000009">
    <property type="protein sequence ID" value="SJZ58445.1"/>
    <property type="molecule type" value="Genomic_DNA"/>
</dbReference>
<evidence type="ECO:0000313" key="16">
    <source>
        <dbReference type="EMBL" id="SJZ58445.1"/>
    </source>
</evidence>
<sequence>MKKTILFSLASAVTATAMAMGPMPKDSLSATELGTVTVYATRTIVPLKKIPSKVEVFQGKILERSGSLNLGELLKTHSSVDIVQYPGFLSTIGMRGLKPNGGYVTLLTNGIPTGTDNVSTLGISDIEQVEVLKGPFSAIYGTGAMGGVVNLITRKSKEQLTGGVSFNYGSYSTARASAVLGGGIVGGLSFDAGFSYNAQGKDYLSGHNSLLSKSKLEETILDPKTKGVEKRGSLYKSMMGRLRLGYDFSPEWSLNLYNSFFSANNTPVGGHNWNTAELTGKDLNRYSTSVEVLGSLGRHALQFTPYYNVEHASYFNKYNSSDAIATYKSSLRTLGFLLQDNINFAGHKFTVGLDGQRLDKENSSFDKITGKPKKPSQPAYGTRSMGAFAQSNLSFFEERLNVSLGARLDYINFLLEADPLLKNEAKKETYLNVTPNLGVKYEVIPGLLLHASAGGGFLSPDAYKKSGEYEDAYGKTRGNPKLKPERSFTIDGGVGYYNRDLGLSFDASYFNTNIRDLIYNVTAEDNVKTFANGDKARLSGLEFLLSYDFGSLVDYSFSLRTYLNATLMLDSKMYERKKDKWDQMLLVRKQNITFGADFTYRAFELGLKGRYAGPSIDTNWNTMDWNTKTPIRPELPDLLKAEHPEIAANNQILNPRFMTIDASAHYSFLKGFRVSIYLNNLFDEHYFEKDGYNMPGRNFLTSISYRF</sequence>
<feature type="signal peptide" evidence="13">
    <location>
        <begin position="1"/>
        <end position="19"/>
    </location>
</feature>
<dbReference type="InterPro" id="IPR036942">
    <property type="entry name" value="Beta-barrel_TonB_sf"/>
</dbReference>
<keyword evidence="8" id="KW-0675">Receptor</keyword>
<evidence type="ECO:0000256" key="7">
    <source>
        <dbReference type="ARBA" id="ARBA00023136"/>
    </source>
</evidence>
<organism evidence="16 17">
    <name type="scientific">Porphyromonas cangingivalis</name>
    <dbReference type="NCBI Taxonomy" id="36874"/>
    <lineage>
        <taxon>Bacteria</taxon>
        <taxon>Pseudomonadati</taxon>
        <taxon>Bacteroidota</taxon>
        <taxon>Bacteroidia</taxon>
        <taxon>Bacteroidales</taxon>
        <taxon>Porphyromonadaceae</taxon>
        <taxon>Porphyromonas</taxon>
    </lineage>
</organism>
<dbReference type="InterPro" id="IPR037066">
    <property type="entry name" value="Plug_dom_sf"/>
</dbReference>
<keyword evidence="9 10" id="KW-0998">Cell outer membrane</keyword>
<keyword evidence="2 10" id="KW-0813">Transport</keyword>
<dbReference type="GO" id="GO:0009279">
    <property type="term" value="C:cell outer membrane"/>
    <property type="evidence" value="ECO:0007669"/>
    <property type="project" value="UniProtKB-SubCell"/>
</dbReference>
<evidence type="ECO:0000256" key="3">
    <source>
        <dbReference type="ARBA" id="ARBA00022452"/>
    </source>
</evidence>
<comment type="similarity">
    <text evidence="10 11">Belongs to the TonB-dependent receptor family.</text>
</comment>
<feature type="domain" description="TonB-dependent receptor plug" evidence="15">
    <location>
        <begin position="47"/>
        <end position="148"/>
    </location>
</feature>
<evidence type="ECO:0000259" key="15">
    <source>
        <dbReference type="Pfam" id="PF07715"/>
    </source>
</evidence>